<feature type="compositionally biased region" description="Pro residues" evidence="1">
    <location>
        <begin position="28"/>
        <end position="38"/>
    </location>
</feature>
<dbReference type="Proteomes" id="UP000274922">
    <property type="component" value="Unassembled WGS sequence"/>
</dbReference>
<evidence type="ECO:0000256" key="1">
    <source>
        <dbReference type="SAM" id="MobiDB-lite"/>
    </source>
</evidence>
<dbReference type="GO" id="GO:0030041">
    <property type="term" value="P:actin filament polymerization"/>
    <property type="evidence" value="ECO:0007669"/>
    <property type="project" value="TreeGrafter"/>
</dbReference>
<dbReference type="EMBL" id="ML014227">
    <property type="protein sequence ID" value="RKP00244.1"/>
    <property type="molecule type" value="Genomic_DNA"/>
</dbReference>
<evidence type="ECO:0000313" key="2">
    <source>
        <dbReference type="EMBL" id="RKP00244.1"/>
    </source>
</evidence>
<dbReference type="PANTHER" id="PTHR45691:SF6">
    <property type="entry name" value="PROTEIN DIAPHANOUS"/>
    <property type="match status" value="1"/>
</dbReference>
<dbReference type="PANTHER" id="PTHR45691">
    <property type="entry name" value="PROTEIN DIAPHANOUS"/>
    <property type="match status" value="1"/>
</dbReference>
<feature type="region of interest" description="Disordered" evidence="1">
    <location>
        <begin position="123"/>
        <end position="144"/>
    </location>
</feature>
<organism evidence="2 3">
    <name type="scientific">Caulochytrium protostelioides</name>
    <dbReference type="NCBI Taxonomy" id="1555241"/>
    <lineage>
        <taxon>Eukaryota</taxon>
        <taxon>Fungi</taxon>
        <taxon>Fungi incertae sedis</taxon>
        <taxon>Chytridiomycota</taxon>
        <taxon>Chytridiomycota incertae sedis</taxon>
        <taxon>Chytridiomycetes</taxon>
        <taxon>Caulochytriales</taxon>
        <taxon>Caulochytriaceae</taxon>
        <taxon>Caulochytrium</taxon>
    </lineage>
</organism>
<accession>A0A4P9X564</accession>
<feature type="compositionally biased region" description="Low complexity" evidence="1">
    <location>
        <begin position="513"/>
        <end position="523"/>
    </location>
</feature>
<feature type="compositionally biased region" description="Low complexity" evidence="1">
    <location>
        <begin position="332"/>
        <end position="343"/>
    </location>
</feature>
<gene>
    <name evidence="2" type="ORF">CXG81DRAFT_27034</name>
</gene>
<feature type="region of interest" description="Disordered" evidence="1">
    <location>
        <begin position="12"/>
        <end position="89"/>
    </location>
</feature>
<reference evidence="3" key="1">
    <citation type="journal article" date="2018" name="Nat. Microbiol.">
        <title>Leveraging single-cell genomics to expand the fungal tree of life.</title>
        <authorList>
            <person name="Ahrendt S.R."/>
            <person name="Quandt C.A."/>
            <person name="Ciobanu D."/>
            <person name="Clum A."/>
            <person name="Salamov A."/>
            <person name="Andreopoulos B."/>
            <person name="Cheng J.F."/>
            <person name="Woyke T."/>
            <person name="Pelin A."/>
            <person name="Henrissat B."/>
            <person name="Reynolds N.K."/>
            <person name="Benny G.L."/>
            <person name="Smith M.E."/>
            <person name="James T.Y."/>
            <person name="Grigoriev I.V."/>
        </authorList>
    </citation>
    <scope>NUCLEOTIDE SEQUENCE [LARGE SCALE GENOMIC DNA]</scope>
    <source>
        <strain evidence="3">ATCC 52028</strain>
    </source>
</reference>
<protein>
    <recommendedName>
        <fullName evidence="4">F-box domain-containing protein</fullName>
    </recommendedName>
</protein>
<feature type="region of interest" description="Disordered" evidence="1">
    <location>
        <begin position="291"/>
        <end position="346"/>
    </location>
</feature>
<sequence length="675" mass="72389">MVVPGRFVSLTAADHDPSPLIAPSQLPSVPPPPSPPSHVLPRHRPLGVSELASSLGVPVAREPPPPVGAAASHADADADRDRTRLVPASCAADPRRSALLRLDDMTALAMAAAAPVAASNAAAAPSTSAPPPASPPAKPSRLDRLPPEVVSHIMVDAFTSQLPATCRRYYALWRSRPVQRRHAVRRHPDLVALLHRSMSVFHPCEWGTDLLYRSKRGVIPRVLDGQPEVAAVVDALLNDAVRPLRRDPSWRTAVRADPVPWRSGAAPAPDFLRLWSDDPDDAVVAEHDAAAAAGERDGADAGDAAAPPADRRDPADETALAATARPPPPGPAAGAATASDPAASNSDEALWVDPSFRHQFVNMAMEAHLRVDASDMEPGGRMTTTRVLNWCAFHGFTSGLAVCFARQPWRRVALQSGTYFALAGMQPRTFAMLRAQAVRWAPQTAGGGGGSGRPALDANRAWPLTDRIIEIYLAILAKVARSRRGQLMPFHVVDCLQHIMRIPTRDASPPPSGSASSSPAARRVPPPPPASGPTPSPVPVPVSSAANESPSSTPPLSPMWRRAVCAFGWHPTCLAWLLEVEPRIDLNEIDFTLLQGCSAAWMAQWTRLVCSQALARPDARAIVFNVLPILVQSDKIRLDFATANALVRAEAELEPLRPRRDGFVRYPLAQWYVPK</sequence>
<feature type="compositionally biased region" description="Pro residues" evidence="1">
    <location>
        <begin position="128"/>
        <end position="138"/>
    </location>
</feature>
<feature type="region of interest" description="Disordered" evidence="1">
    <location>
        <begin position="503"/>
        <end position="555"/>
    </location>
</feature>
<feature type="compositionally biased region" description="Basic and acidic residues" evidence="1">
    <location>
        <begin position="74"/>
        <end position="84"/>
    </location>
</feature>
<dbReference type="InterPro" id="IPR051412">
    <property type="entry name" value="Formin_Homology_Diaphanous_sf"/>
</dbReference>
<evidence type="ECO:0000313" key="3">
    <source>
        <dbReference type="Proteomes" id="UP000274922"/>
    </source>
</evidence>
<name>A0A4P9X564_9FUNG</name>
<dbReference type="AlphaFoldDB" id="A0A4P9X564"/>
<evidence type="ECO:0008006" key="4">
    <source>
        <dbReference type="Google" id="ProtNLM"/>
    </source>
</evidence>
<dbReference type="GO" id="GO:0005884">
    <property type="term" value="C:actin filament"/>
    <property type="evidence" value="ECO:0007669"/>
    <property type="project" value="TreeGrafter"/>
</dbReference>
<feature type="compositionally biased region" description="Low complexity" evidence="1">
    <location>
        <begin position="541"/>
        <end position="551"/>
    </location>
</feature>
<keyword evidence="3" id="KW-1185">Reference proteome</keyword>
<feature type="compositionally biased region" description="Pro residues" evidence="1">
    <location>
        <begin position="524"/>
        <end position="540"/>
    </location>
</feature>
<proteinExistence type="predicted"/>